<comment type="caution">
    <text evidence="1">The sequence shown here is derived from an EMBL/GenBank/DDBJ whole genome shotgun (WGS) entry which is preliminary data.</text>
</comment>
<name>A0ACC0NN79_RHOML</name>
<accession>A0ACC0NN79</accession>
<protein>
    <submittedName>
        <fullName evidence="1">Uncharacterized protein</fullName>
    </submittedName>
</protein>
<reference evidence="1" key="1">
    <citation type="submission" date="2022-02" db="EMBL/GenBank/DDBJ databases">
        <title>Plant Genome Project.</title>
        <authorList>
            <person name="Zhang R.-G."/>
        </authorList>
    </citation>
    <scope>NUCLEOTIDE SEQUENCE</scope>
    <source>
        <strain evidence="1">AT1</strain>
    </source>
</reference>
<keyword evidence="2" id="KW-1185">Reference proteome</keyword>
<dbReference type="Proteomes" id="UP001062846">
    <property type="component" value="Chromosome 5"/>
</dbReference>
<organism evidence="1 2">
    <name type="scientific">Rhododendron molle</name>
    <name type="common">Chinese azalea</name>
    <name type="synonym">Azalea mollis</name>
    <dbReference type="NCBI Taxonomy" id="49168"/>
    <lineage>
        <taxon>Eukaryota</taxon>
        <taxon>Viridiplantae</taxon>
        <taxon>Streptophyta</taxon>
        <taxon>Embryophyta</taxon>
        <taxon>Tracheophyta</taxon>
        <taxon>Spermatophyta</taxon>
        <taxon>Magnoliopsida</taxon>
        <taxon>eudicotyledons</taxon>
        <taxon>Gunneridae</taxon>
        <taxon>Pentapetalae</taxon>
        <taxon>asterids</taxon>
        <taxon>Ericales</taxon>
        <taxon>Ericaceae</taxon>
        <taxon>Ericoideae</taxon>
        <taxon>Rhodoreae</taxon>
        <taxon>Rhododendron</taxon>
    </lineage>
</organism>
<evidence type="ECO:0000313" key="2">
    <source>
        <dbReference type="Proteomes" id="UP001062846"/>
    </source>
</evidence>
<dbReference type="EMBL" id="CM046392">
    <property type="protein sequence ID" value="KAI8554431.1"/>
    <property type="molecule type" value="Genomic_DNA"/>
</dbReference>
<gene>
    <name evidence="1" type="ORF">RHMOL_Rhmol05G0098400</name>
</gene>
<proteinExistence type="predicted"/>
<sequence length="334" mass="38987">MEQRRPRPPSPLRREFAFLPPSDKSTILAELLSSPLQREFTFFDGRIEKKNIMDQYNFLFSDSWSVGNDVANDVPCGERSSYVGRDYTAEFTTNQLKILRDMSTLQDLCCCKIKRTHGLPCFHDIALYRSVDRPIPLSSIHPHWSTLSMHAQRHTDEGARSDRAAELIERLNEMDSDSRESMMDRFLDMADPSRCTVRPPAYNTEHRGRPTVRDEQSRGRIPSFIVSTSESRASRIPTLRRTNGRDHLVEKFPQQYQRYIFHCVDVRPDGHCGFRAIAAQLYGSEDEWAQVRHDLIQEIEQNWVLYNQIYPKHNYVSQVLQRLRCFLPSAPEDY</sequence>
<evidence type="ECO:0000313" key="1">
    <source>
        <dbReference type="EMBL" id="KAI8554431.1"/>
    </source>
</evidence>